<reference evidence="2 3" key="1">
    <citation type="submission" date="2019-12" db="EMBL/GenBank/DDBJ databases">
        <title>Whole genome sequencing of endophytic Actinobacterium Micromonospora sp. MPMI6T.</title>
        <authorList>
            <person name="Evv R."/>
            <person name="Podile A.R."/>
        </authorList>
    </citation>
    <scope>NUCLEOTIDE SEQUENCE [LARGE SCALE GENOMIC DNA]</scope>
    <source>
        <strain evidence="2 3">MPMI6</strain>
    </source>
</reference>
<keyword evidence="3" id="KW-1185">Reference proteome</keyword>
<protein>
    <recommendedName>
        <fullName evidence="1">Thiopeptide-type bacteriocin biosynthesis domain-containing protein</fullName>
    </recommendedName>
</protein>
<proteinExistence type="predicted"/>
<evidence type="ECO:0000313" key="2">
    <source>
        <dbReference type="EMBL" id="MBO4210892.1"/>
    </source>
</evidence>
<feature type="non-terminal residue" evidence="2">
    <location>
        <position position="1"/>
    </location>
</feature>
<dbReference type="InterPro" id="IPR023809">
    <property type="entry name" value="Thiopep_bacteriocin_synth_dom"/>
</dbReference>
<dbReference type="RefSeq" id="WP_208817933.1">
    <property type="nucleotide sequence ID" value="NZ_WVUH01000662.1"/>
</dbReference>
<evidence type="ECO:0000259" key="1">
    <source>
        <dbReference type="Pfam" id="PF14028"/>
    </source>
</evidence>
<feature type="domain" description="Thiopeptide-type bacteriocin biosynthesis" evidence="1">
    <location>
        <begin position="18"/>
        <end position="68"/>
    </location>
</feature>
<comment type="caution">
    <text evidence="2">The sequence shown here is derived from an EMBL/GenBank/DDBJ whole genome shotgun (WGS) entry which is preliminary data.</text>
</comment>
<dbReference type="Pfam" id="PF14028">
    <property type="entry name" value="Lant_dehydr_C"/>
    <property type="match status" value="1"/>
</dbReference>
<sequence length="77" mass="8721">LEPVQLDLARTPYRDDDLDKALATYRTLAHADNLDLDQVLTDILHLHHARMIGVDPASERHCLRLARAVARTRQATP</sequence>
<gene>
    <name evidence="2" type="ORF">GSF22_33615</name>
</gene>
<dbReference type="Proteomes" id="UP000823521">
    <property type="component" value="Unassembled WGS sequence"/>
</dbReference>
<organism evidence="2 3">
    <name type="scientific">Micromonospora echinofusca</name>
    <dbReference type="NCBI Taxonomy" id="47858"/>
    <lineage>
        <taxon>Bacteria</taxon>
        <taxon>Bacillati</taxon>
        <taxon>Actinomycetota</taxon>
        <taxon>Actinomycetes</taxon>
        <taxon>Micromonosporales</taxon>
        <taxon>Micromonosporaceae</taxon>
        <taxon>Micromonospora</taxon>
    </lineage>
</organism>
<accession>A0ABS3W287</accession>
<dbReference type="EMBL" id="WVUH01000662">
    <property type="protein sequence ID" value="MBO4210892.1"/>
    <property type="molecule type" value="Genomic_DNA"/>
</dbReference>
<name>A0ABS3W287_MICEH</name>
<evidence type="ECO:0000313" key="3">
    <source>
        <dbReference type="Proteomes" id="UP000823521"/>
    </source>
</evidence>